<protein>
    <recommendedName>
        <fullName evidence="2">DUF6534 domain-containing protein</fullName>
    </recommendedName>
</protein>
<evidence type="ECO:0000259" key="2">
    <source>
        <dbReference type="Pfam" id="PF20152"/>
    </source>
</evidence>
<comment type="caution">
    <text evidence="3">The sequence shown here is derived from an EMBL/GenBank/DDBJ whole genome shotgun (WGS) entry which is preliminary data.</text>
</comment>
<proteinExistence type="predicted"/>
<keyword evidence="4" id="KW-1185">Reference proteome</keyword>
<reference evidence="3" key="1">
    <citation type="submission" date="2022-01" db="EMBL/GenBank/DDBJ databases">
        <title>Comparative genomics reveals a dynamic genome evolution in the ectomycorrhizal milk-cap (Lactarius) mushrooms.</title>
        <authorList>
            <consortium name="DOE Joint Genome Institute"/>
            <person name="Lebreton A."/>
            <person name="Tang N."/>
            <person name="Kuo A."/>
            <person name="LaButti K."/>
            <person name="Drula E."/>
            <person name="Barry K."/>
            <person name="Clum A."/>
            <person name="Lipzen A."/>
            <person name="Mousain D."/>
            <person name="Ng V."/>
            <person name="Wang R."/>
            <person name="Wang X."/>
            <person name="Dai Y."/>
            <person name="Henrissat B."/>
            <person name="Grigoriev I.V."/>
            <person name="Guerin-Laguette A."/>
            <person name="Yu F."/>
            <person name="Martin F.M."/>
        </authorList>
    </citation>
    <scope>NUCLEOTIDE SEQUENCE</scope>
    <source>
        <strain evidence="3">QP</strain>
    </source>
</reference>
<dbReference type="AlphaFoldDB" id="A0AAD4Q5L4"/>
<accession>A0AAD4Q5L4</accession>
<name>A0AAD4Q5L4_9AGAM</name>
<evidence type="ECO:0000313" key="4">
    <source>
        <dbReference type="Proteomes" id="UP001201163"/>
    </source>
</evidence>
<dbReference type="Proteomes" id="UP001201163">
    <property type="component" value="Unassembled WGS sequence"/>
</dbReference>
<feature type="transmembrane region" description="Helical" evidence="1">
    <location>
        <begin position="170"/>
        <end position="191"/>
    </location>
</feature>
<feature type="transmembrane region" description="Helical" evidence="1">
    <location>
        <begin position="45"/>
        <end position="61"/>
    </location>
</feature>
<feature type="domain" description="DUF6534" evidence="2">
    <location>
        <begin position="176"/>
        <end position="263"/>
    </location>
</feature>
<keyword evidence="1" id="KW-1133">Transmembrane helix</keyword>
<feature type="transmembrane region" description="Helical" evidence="1">
    <location>
        <begin position="203"/>
        <end position="231"/>
    </location>
</feature>
<feature type="transmembrane region" description="Helical" evidence="1">
    <location>
        <begin position="139"/>
        <end position="158"/>
    </location>
</feature>
<organism evidence="3 4">
    <name type="scientific">Lactarius akahatsu</name>
    <dbReference type="NCBI Taxonomy" id="416441"/>
    <lineage>
        <taxon>Eukaryota</taxon>
        <taxon>Fungi</taxon>
        <taxon>Dikarya</taxon>
        <taxon>Basidiomycota</taxon>
        <taxon>Agaricomycotina</taxon>
        <taxon>Agaricomycetes</taxon>
        <taxon>Russulales</taxon>
        <taxon>Russulaceae</taxon>
        <taxon>Lactarius</taxon>
    </lineage>
</organism>
<keyword evidence="1" id="KW-0472">Membrane</keyword>
<keyword evidence="1" id="KW-0812">Transmembrane</keyword>
<dbReference type="Pfam" id="PF20152">
    <property type="entry name" value="DUF6534"/>
    <property type="match status" value="1"/>
</dbReference>
<feature type="transmembrane region" description="Helical" evidence="1">
    <location>
        <begin position="111"/>
        <end position="133"/>
    </location>
</feature>
<dbReference type="PANTHER" id="PTHR40465">
    <property type="entry name" value="CHROMOSOME 1, WHOLE GENOME SHOTGUN SEQUENCE"/>
    <property type="match status" value="1"/>
</dbReference>
<feature type="transmembrane region" description="Helical" evidence="1">
    <location>
        <begin position="238"/>
        <end position="259"/>
    </location>
</feature>
<gene>
    <name evidence="3" type="ORF">EDB92DRAFT_2107332</name>
</gene>
<evidence type="ECO:0000313" key="3">
    <source>
        <dbReference type="EMBL" id="KAH8980001.1"/>
    </source>
</evidence>
<evidence type="ECO:0000256" key="1">
    <source>
        <dbReference type="SAM" id="Phobius"/>
    </source>
</evidence>
<dbReference type="PANTHER" id="PTHR40465:SF1">
    <property type="entry name" value="DUF6534 DOMAIN-CONTAINING PROTEIN"/>
    <property type="match status" value="1"/>
</dbReference>
<dbReference type="InterPro" id="IPR045339">
    <property type="entry name" value="DUF6534"/>
</dbReference>
<feature type="transmembrane region" description="Helical" evidence="1">
    <location>
        <begin position="12"/>
        <end position="33"/>
    </location>
</feature>
<dbReference type="EMBL" id="JAKELL010000148">
    <property type="protein sequence ID" value="KAH8980001.1"/>
    <property type="molecule type" value="Genomic_DNA"/>
</dbReference>
<sequence>MPALIPVDNVLGAFFLGVIFSSILYGVTWLQVYSYFSKHCEGDRLFLKSFLALVVHGFYVAGVTNFGDYLADLRAPWSLKVQSLIGIILTCSVQQFYAWRIYHLSMGRVHVPVFIVIFSLAELGLGIVYLVHWKVTSQLLFLFVLLLILHSSFQYPYFDQAKVQIPNLTAGLSIQVACDLTITASMVYYLLTRHETVVKRANLAITTVLALYCVNSGALTLVFSITCLATFMRFSHTLIYAPFFFVLVRLYACAFMAVLNSRSRLRTSLNAEVVKGTIISFSHGTSTLSHVGGSDVTSAGAGASASNADAIGPRFATQSTISGISRTKVSMLRFAESEWRGLGEVDGAKAEHERTSFEV</sequence>